<dbReference type="RefSeq" id="WP_379708473.1">
    <property type="nucleotide sequence ID" value="NZ_JBHSCZ010000002.1"/>
</dbReference>
<name>A0ABV8QSB3_9BACT</name>
<dbReference type="EMBL" id="JBHSCZ010000002">
    <property type="protein sequence ID" value="MFC4262736.1"/>
    <property type="molecule type" value="Genomic_DNA"/>
</dbReference>
<reference evidence="2" key="1">
    <citation type="journal article" date="2019" name="Int. J. Syst. Evol. Microbiol.">
        <title>The Global Catalogue of Microorganisms (GCM) 10K type strain sequencing project: providing services to taxonomists for standard genome sequencing and annotation.</title>
        <authorList>
            <consortium name="The Broad Institute Genomics Platform"/>
            <consortium name="The Broad Institute Genome Sequencing Center for Infectious Disease"/>
            <person name="Wu L."/>
            <person name="Ma J."/>
        </authorList>
    </citation>
    <scope>NUCLEOTIDE SEQUENCE [LARGE SCALE GENOMIC DNA]</scope>
    <source>
        <strain evidence="2">CECT 8289</strain>
    </source>
</reference>
<gene>
    <name evidence="1" type="ORF">ACFOWM_07600</name>
</gene>
<dbReference type="Proteomes" id="UP001595907">
    <property type="component" value="Unassembled WGS sequence"/>
</dbReference>
<sequence>MKQTAVIITILFSQLSFGQKVIYGTTTNPNNPVDVQAAEKILSKIKALNIKTSSFVLNATNDVVELSYVYHTIVNNSISIYYVKPPYRKGALYKDEAFALWKAIREEFYNVELVNKAKILGYPISDEFKTPNKPGAGQHFNAGSIYWSANTGANEIHGAIRDKWKNLGWENSFLGFPKTGELTTSDKFGRYNLFEGGAIYFHPNLGTYSIPNLIYNVWDKEGKERGKLGYPTSDEIIKNNNSVQYFEFGAVISTKASAYKIIYNSSRNTRGLYNKWRETGGVNSYLGDLVTPNRGYPKIRISQFAEFEKGFIYESIVKQPNSKFDKEDAFVILKGPIFDYYASKKWEQGPLGLPISDEYSFGDGVAQNFQGGIIYYTKALGAFERK</sequence>
<accession>A0ABV8QSB3</accession>
<evidence type="ECO:0000313" key="1">
    <source>
        <dbReference type="EMBL" id="MFC4262736.1"/>
    </source>
</evidence>
<keyword evidence="2" id="KW-1185">Reference proteome</keyword>
<protein>
    <submittedName>
        <fullName evidence="1">LGFP repeat-containing protein</fullName>
    </submittedName>
</protein>
<proteinExistence type="predicted"/>
<comment type="caution">
    <text evidence="1">The sequence shown here is derived from an EMBL/GenBank/DDBJ whole genome shotgun (WGS) entry which is preliminary data.</text>
</comment>
<dbReference type="Pfam" id="PF08310">
    <property type="entry name" value="LGFP"/>
    <property type="match status" value="3"/>
</dbReference>
<dbReference type="InterPro" id="IPR013207">
    <property type="entry name" value="LGFP"/>
</dbReference>
<evidence type="ECO:0000313" key="2">
    <source>
        <dbReference type="Proteomes" id="UP001595907"/>
    </source>
</evidence>
<organism evidence="1 2">
    <name type="scientific">Ferruginibacter yonginensis</name>
    <dbReference type="NCBI Taxonomy" id="1310416"/>
    <lineage>
        <taxon>Bacteria</taxon>
        <taxon>Pseudomonadati</taxon>
        <taxon>Bacteroidota</taxon>
        <taxon>Chitinophagia</taxon>
        <taxon>Chitinophagales</taxon>
        <taxon>Chitinophagaceae</taxon>
        <taxon>Ferruginibacter</taxon>
    </lineage>
</organism>